<keyword evidence="4" id="KW-1133">Transmembrane helix</keyword>
<dbReference type="PANTHER" id="PTHR37042:SF4">
    <property type="entry name" value="OUTER MEMBRANE PROTEIN RV1973"/>
    <property type="match status" value="1"/>
</dbReference>
<dbReference type="RefSeq" id="WP_072704901.1">
    <property type="nucleotide sequence ID" value="NZ_JAFBBL010000001.1"/>
</dbReference>
<dbReference type="STRING" id="1219011.GCA_001895045_04082"/>
<evidence type="ECO:0000256" key="1">
    <source>
        <dbReference type="ARBA" id="ARBA00004370"/>
    </source>
</evidence>
<sequence>MTRATGTSEGASATDGDPGGDTTTASPSRQGRPGGATRWVAILSIVLLLATAGFFGFRWWQAEETAALRDDAVTKGREYAVMLGTYDYRTFDDSLAAVTSNSTAEFAAKYEGVAGDLRGLVENGQGTSVARADHAGLERLDGEIATVLVFLDQDVTNAVVPDGRTDATRFLITLKRVDDRWLLDGADAA</sequence>
<keyword evidence="4" id="KW-0812">Transmembrane</keyword>
<name>A0A2X4TYZ7_9NOCA</name>
<dbReference type="PANTHER" id="PTHR37042">
    <property type="entry name" value="OUTER MEMBRANE PROTEIN RV1973"/>
    <property type="match status" value="1"/>
</dbReference>
<dbReference type="KEGG" id="rcr:NCTC10994_02305"/>
<feature type="region of interest" description="Disordered" evidence="3">
    <location>
        <begin position="1"/>
        <end position="34"/>
    </location>
</feature>
<organism evidence="5 6">
    <name type="scientific">Rhodococcus coprophilus</name>
    <dbReference type="NCBI Taxonomy" id="38310"/>
    <lineage>
        <taxon>Bacteria</taxon>
        <taxon>Bacillati</taxon>
        <taxon>Actinomycetota</taxon>
        <taxon>Actinomycetes</taxon>
        <taxon>Mycobacteriales</taxon>
        <taxon>Nocardiaceae</taxon>
        <taxon>Rhodococcus</taxon>
    </lineage>
</organism>
<feature type="transmembrane region" description="Helical" evidence="4">
    <location>
        <begin position="39"/>
        <end position="60"/>
    </location>
</feature>
<keyword evidence="6" id="KW-1185">Reference proteome</keyword>
<feature type="compositionally biased region" description="Low complexity" evidence="3">
    <location>
        <begin position="10"/>
        <end position="27"/>
    </location>
</feature>
<keyword evidence="2 4" id="KW-0472">Membrane</keyword>
<evidence type="ECO:0000256" key="2">
    <source>
        <dbReference type="ARBA" id="ARBA00023136"/>
    </source>
</evidence>
<evidence type="ECO:0000313" key="5">
    <source>
        <dbReference type="EMBL" id="SQI32706.1"/>
    </source>
</evidence>
<dbReference type="AlphaFoldDB" id="A0A2X4TYZ7"/>
<evidence type="ECO:0000313" key="6">
    <source>
        <dbReference type="Proteomes" id="UP000249091"/>
    </source>
</evidence>
<reference evidence="5 6" key="1">
    <citation type="submission" date="2018-06" db="EMBL/GenBank/DDBJ databases">
        <authorList>
            <consortium name="Pathogen Informatics"/>
            <person name="Doyle S."/>
        </authorList>
    </citation>
    <scope>NUCLEOTIDE SEQUENCE [LARGE SCALE GENOMIC DNA]</scope>
    <source>
        <strain evidence="5 6">NCTC10994</strain>
    </source>
</reference>
<dbReference type="GO" id="GO:0016020">
    <property type="term" value="C:membrane"/>
    <property type="evidence" value="ECO:0007669"/>
    <property type="project" value="UniProtKB-SubCell"/>
</dbReference>
<evidence type="ECO:0000256" key="4">
    <source>
        <dbReference type="SAM" id="Phobius"/>
    </source>
</evidence>
<proteinExistence type="predicted"/>
<dbReference type="EMBL" id="LS483468">
    <property type="protein sequence ID" value="SQI32706.1"/>
    <property type="molecule type" value="Genomic_DNA"/>
</dbReference>
<evidence type="ECO:0000256" key="3">
    <source>
        <dbReference type="SAM" id="MobiDB-lite"/>
    </source>
</evidence>
<dbReference type="Proteomes" id="UP000249091">
    <property type="component" value="Chromosome 1"/>
</dbReference>
<gene>
    <name evidence="5" type="primary">mas1A_2</name>
    <name evidence="5" type="ORF">NCTC10994_02305</name>
</gene>
<accession>A0A2X4TYZ7</accession>
<protein>
    <submittedName>
        <fullName evidence="5">Mce associated protein mas1a</fullName>
    </submittedName>
</protein>
<comment type="subcellular location">
    <subcellularLocation>
        <location evidence="1">Membrane</location>
    </subcellularLocation>
</comment>